<organism evidence="8 9">
    <name type="scientific">Chryseobacterium suipulveris</name>
    <dbReference type="NCBI Taxonomy" id="2929800"/>
    <lineage>
        <taxon>Bacteria</taxon>
        <taxon>Pseudomonadati</taxon>
        <taxon>Bacteroidota</taxon>
        <taxon>Flavobacteriia</taxon>
        <taxon>Flavobacteriales</taxon>
        <taxon>Weeksellaceae</taxon>
        <taxon>Chryseobacterium group</taxon>
        <taxon>Chryseobacterium</taxon>
    </lineage>
</organism>
<dbReference type="CDD" id="cd05797">
    <property type="entry name" value="Ribosomal_L10"/>
    <property type="match status" value="1"/>
</dbReference>
<dbReference type="NCBIfam" id="NF000955">
    <property type="entry name" value="PRK00099.1-1"/>
    <property type="match status" value="1"/>
</dbReference>
<comment type="function">
    <text evidence="1 6">Forms part of the ribosomal stalk, playing a central role in the interaction of the ribosome with GTP-bound translation factors.</text>
</comment>
<evidence type="ECO:0000256" key="1">
    <source>
        <dbReference type="ARBA" id="ARBA00002633"/>
    </source>
</evidence>
<reference evidence="8 9" key="1">
    <citation type="submission" date="2022-03" db="EMBL/GenBank/DDBJ databases">
        <title>Chryseobacterium sp. isolated from particulate matters in swine house.</title>
        <authorList>
            <person name="Won M."/>
            <person name="Kim S.-J."/>
            <person name="Kwon S.-W."/>
        </authorList>
    </citation>
    <scope>NUCLEOTIDE SEQUENCE [LARGE SCALE GENOMIC DNA]</scope>
    <source>
        <strain evidence="8 9">SC2-2</strain>
    </source>
</reference>
<proteinExistence type="inferred from homology"/>
<sequence>MTKENKVVAIQEIKDLLQDAKVVYVADLEGLNAQKSSDFRRAAFKQNIKVKVVKNTLLQKAMEQIEDVDFSEMYGTFKGNSALMISETANAPAKLIKDFRKKDEKPALKSAYLQETFYVGDNNLETLANIKSREEMIGEIIGLLQSPIQRVIGALQNKPETVEAKAEEAAPVAEAVPAEEAPVAEAQAEETPAAEAPEAPEAAAEGEAPAAE</sequence>
<keyword evidence="6" id="KW-0694">RNA-binding</keyword>
<dbReference type="Proteomes" id="UP000831460">
    <property type="component" value="Chromosome"/>
</dbReference>
<keyword evidence="4 6" id="KW-0687">Ribonucleoprotein</keyword>
<keyword evidence="6" id="KW-0699">rRNA-binding</keyword>
<evidence type="ECO:0000256" key="6">
    <source>
        <dbReference type="HAMAP-Rule" id="MF_00362"/>
    </source>
</evidence>
<comment type="subunit">
    <text evidence="6">Part of the ribosomal stalk of the 50S ribosomal subunit. The N-terminus interacts with L11 and the large rRNA to form the base of the stalk. The C-terminus forms an elongated spine to which L12 dimers bind in a sequential fashion forming a multimeric L10(L12)X complex.</text>
</comment>
<name>A0ABY4BV79_9FLAO</name>
<protein>
    <recommendedName>
        <fullName evidence="5 6">Large ribosomal subunit protein uL10</fullName>
    </recommendedName>
</protein>
<dbReference type="EMBL" id="CP094532">
    <property type="protein sequence ID" value="UOE41606.1"/>
    <property type="molecule type" value="Genomic_DNA"/>
</dbReference>
<dbReference type="RefSeq" id="WP_243550416.1">
    <property type="nucleotide sequence ID" value="NZ_CP094532.1"/>
</dbReference>
<dbReference type="GO" id="GO:0005840">
    <property type="term" value="C:ribosome"/>
    <property type="evidence" value="ECO:0007669"/>
    <property type="project" value="UniProtKB-KW"/>
</dbReference>
<dbReference type="Gene3D" id="3.30.70.1730">
    <property type="match status" value="1"/>
</dbReference>
<evidence type="ECO:0000313" key="9">
    <source>
        <dbReference type="Proteomes" id="UP000831460"/>
    </source>
</evidence>
<dbReference type="InterPro" id="IPR002363">
    <property type="entry name" value="Ribosomal_uL10_CS_bac"/>
</dbReference>
<gene>
    <name evidence="6 8" type="primary">rplJ</name>
    <name evidence="8" type="ORF">MTP09_02925</name>
</gene>
<evidence type="ECO:0000256" key="2">
    <source>
        <dbReference type="ARBA" id="ARBA00008889"/>
    </source>
</evidence>
<dbReference type="SUPFAM" id="SSF160369">
    <property type="entry name" value="Ribosomal protein L10-like"/>
    <property type="match status" value="1"/>
</dbReference>
<keyword evidence="9" id="KW-1185">Reference proteome</keyword>
<comment type="similarity">
    <text evidence="2 6">Belongs to the universal ribosomal protein uL10 family.</text>
</comment>
<feature type="region of interest" description="Disordered" evidence="7">
    <location>
        <begin position="161"/>
        <end position="212"/>
    </location>
</feature>
<dbReference type="InterPro" id="IPR022973">
    <property type="entry name" value="Ribosomal_uL10_bac"/>
</dbReference>
<evidence type="ECO:0000256" key="3">
    <source>
        <dbReference type="ARBA" id="ARBA00022980"/>
    </source>
</evidence>
<evidence type="ECO:0000256" key="4">
    <source>
        <dbReference type="ARBA" id="ARBA00023274"/>
    </source>
</evidence>
<evidence type="ECO:0000313" key="8">
    <source>
        <dbReference type="EMBL" id="UOE41606.1"/>
    </source>
</evidence>
<keyword evidence="3 6" id="KW-0689">Ribosomal protein</keyword>
<evidence type="ECO:0000256" key="5">
    <source>
        <dbReference type="ARBA" id="ARBA00035202"/>
    </source>
</evidence>
<dbReference type="InterPro" id="IPR043141">
    <property type="entry name" value="Ribosomal_uL10-like_sf"/>
</dbReference>
<dbReference type="Pfam" id="PF00466">
    <property type="entry name" value="Ribosomal_L10"/>
    <property type="match status" value="1"/>
</dbReference>
<dbReference type="InterPro" id="IPR001790">
    <property type="entry name" value="Ribosomal_uL10"/>
</dbReference>
<evidence type="ECO:0000256" key="7">
    <source>
        <dbReference type="SAM" id="MobiDB-lite"/>
    </source>
</evidence>
<accession>A0ABY4BV79</accession>
<dbReference type="PANTHER" id="PTHR11560">
    <property type="entry name" value="39S RIBOSOMAL PROTEIN L10, MITOCHONDRIAL"/>
    <property type="match status" value="1"/>
</dbReference>
<feature type="compositionally biased region" description="Low complexity" evidence="7">
    <location>
        <begin position="169"/>
        <end position="212"/>
    </location>
</feature>
<dbReference type="HAMAP" id="MF_00362">
    <property type="entry name" value="Ribosomal_uL10"/>
    <property type="match status" value="1"/>
</dbReference>
<dbReference type="InterPro" id="IPR047865">
    <property type="entry name" value="Ribosomal_uL10_bac_type"/>
</dbReference>
<dbReference type="PROSITE" id="PS01109">
    <property type="entry name" value="RIBOSOMAL_L10"/>
    <property type="match status" value="1"/>
</dbReference>